<dbReference type="PANTHER" id="PTHR33112">
    <property type="entry name" value="DOMAIN PROTEIN, PUTATIVE-RELATED"/>
    <property type="match status" value="1"/>
</dbReference>
<dbReference type="PANTHER" id="PTHR33112:SF10">
    <property type="entry name" value="TOL"/>
    <property type="match status" value="1"/>
</dbReference>
<evidence type="ECO:0000313" key="3">
    <source>
        <dbReference type="Proteomes" id="UP000663193"/>
    </source>
</evidence>
<dbReference type="InterPro" id="IPR011009">
    <property type="entry name" value="Kinase-like_dom_sf"/>
</dbReference>
<reference evidence="3" key="1">
    <citation type="journal article" date="2021" name="BMC Genomics">
        <title>Chromosome-level genome assembly and manually-curated proteome of model necrotroph Parastagonospora nodorum Sn15 reveals a genome-wide trove of candidate effector homologs, and redundancy of virulence-related functions within an accessory chromosome.</title>
        <authorList>
            <person name="Bertazzoni S."/>
            <person name="Jones D.A.B."/>
            <person name="Phan H.T."/>
            <person name="Tan K.-C."/>
            <person name="Hane J.K."/>
        </authorList>
    </citation>
    <scope>NUCLEOTIDE SEQUENCE [LARGE SCALE GENOMIC DNA]</scope>
    <source>
        <strain evidence="3">SN15 / ATCC MYA-4574 / FGSC 10173)</strain>
    </source>
</reference>
<dbReference type="EMBL" id="CP069032">
    <property type="protein sequence ID" value="QRC99947.1"/>
    <property type="molecule type" value="Genomic_DNA"/>
</dbReference>
<dbReference type="InterPro" id="IPR000719">
    <property type="entry name" value="Prot_kinase_dom"/>
</dbReference>
<dbReference type="Gene3D" id="1.10.510.10">
    <property type="entry name" value="Transferase(Phosphotransferase) domain 1"/>
    <property type="match status" value="1"/>
</dbReference>
<organism evidence="2 3">
    <name type="scientific">Phaeosphaeria nodorum (strain SN15 / ATCC MYA-4574 / FGSC 10173)</name>
    <name type="common">Glume blotch fungus</name>
    <name type="synonym">Parastagonospora nodorum</name>
    <dbReference type="NCBI Taxonomy" id="321614"/>
    <lineage>
        <taxon>Eukaryota</taxon>
        <taxon>Fungi</taxon>
        <taxon>Dikarya</taxon>
        <taxon>Ascomycota</taxon>
        <taxon>Pezizomycotina</taxon>
        <taxon>Dothideomycetes</taxon>
        <taxon>Pleosporomycetidae</taxon>
        <taxon>Pleosporales</taxon>
        <taxon>Pleosporineae</taxon>
        <taxon>Phaeosphaeriaceae</taxon>
        <taxon>Parastagonospora</taxon>
    </lineage>
</organism>
<gene>
    <name evidence="2" type="ORF">JI435_068690</name>
</gene>
<keyword evidence="3" id="KW-1185">Reference proteome</keyword>
<dbReference type="GO" id="GO:0004672">
    <property type="term" value="F:protein kinase activity"/>
    <property type="evidence" value="ECO:0007669"/>
    <property type="project" value="InterPro"/>
</dbReference>
<accession>A0A7U2F729</accession>
<evidence type="ECO:0000259" key="1">
    <source>
        <dbReference type="PROSITE" id="PS50011"/>
    </source>
</evidence>
<dbReference type="OrthoDB" id="4062651at2759"/>
<dbReference type="GO" id="GO:0005524">
    <property type="term" value="F:ATP binding"/>
    <property type="evidence" value="ECO:0007669"/>
    <property type="project" value="InterPro"/>
</dbReference>
<dbReference type="PROSITE" id="PS50011">
    <property type="entry name" value="PROTEIN_KINASE_DOM"/>
    <property type="match status" value="1"/>
</dbReference>
<dbReference type="Pfam" id="PF00069">
    <property type="entry name" value="Pkinase"/>
    <property type="match status" value="1"/>
</dbReference>
<dbReference type="CDD" id="cd00180">
    <property type="entry name" value="PKc"/>
    <property type="match status" value="1"/>
</dbReference>
<dbReference type="SUPFAM" id="SSF56112">
    <property type="entry name" value="Protein kinase-like (PK-like)"/>
    <property type="match status" value="1"/>
</dbReference>
<dbReference type="Proteomes" id="UP000663193">
    <property type="component" value="Chromosome 10"/>
</dbReference>
<dbReference type="Pfam" id="PF06985">
    <property type="entry name" value="HET"/>
    <property type="match status" value="1"/>
</dbReference>
<dbReference type="SMART" id="SM00220">
    <property type="entry name" value="S_TKc"/>
    <property type="match status" value="1"/>
</dbReference>
<protein>
    <recommendedName>
        <fullName evidence="1">Protein kinase domain-containing protein</fullName>
    </recommendedName>
</protein>
<dbReference type="InterPro" id="IPR010730">
    <property type="entry name" value="HET"/>
</dbReference>
<proteinExistence type="predicted"/>
<feature type="domain" description="Protein kinase" evidence="1">
    <location>
        <begin position="288"/>
        <end position="594"/>
    </location>
</feature>
<evidence type="ECO:0000313" key="2">
    <source>
        <dbReference type="EMBL" id="QRC99947.1"/>
    </source>
</evidence>
<sequence>MAREPGRNDLDGWLDSWKSANISGSLDPDIKRRLLSLASNHASLPCVGAIPDAVQQPSQQISPKYYTSHVRQDDVNSNHFDHIGKTRAYFDTPKSNCEEEIFTTTHKRRQIVSTRESQSVLMSGGANQIQRDDSTPGLAARMRAAMAKTYSGAEFLPRHALEKILTEDRLRREFDANGFEDSQQLALYIHTHAKKVFAILILLGLERSMPQLACQKFKDEYLPLVSTDGCMTSSSGIPQDHPALRPFAEWQTSDIERFCTNQWLALAPTFDTGKDYEFDSSVILPFVEARTIERSTGGYGRVSQVKISPDHLPSQTKSSFFALKTLLPVEQSHVTDSLDAVRKFRGELDVVRKIRGEHTVLPLATFQHGPKHYFMFPWANGNLRDLWDKQEIHEPDRFIRWTVEQCHGLADALNTIHSLDKAVTNCAWHGNINPTNILWFRGEFVDLGTLKISDFGISQNLDSTGLSRTRFPTPRHSSPEVEQSKKDLDYTATDTFSLGCVFFELIAWILHGNTELSRFEKDCNVWTADPAGDGFPNDCVSQIWIRHLSEYLSNNCIISPSPVLGDLLEVVVNQVVAGKPSRWRVSTSTDHLHTVHGSSAMAEAMQKQKFTMQDVSEQMQVIRNRMSLRPQTYLHHPSFRLHENGNGPLDPQLPSMSFEEFESQEMRSKKLEDKTVKKFTPTVVNKLRASVRSHDVWIPIRDNLFAKNYFASLTRAEIARLAWVGQSSKSLCSHCSDTKTGLAARTSFKATLAQIISRRSICAQCTAVCKRLKDLKIEDPNTLILRENSSLTTRRGDPPILNLIVGPQTSPSKVPNDIQRGLPALPAPGSDVQIKLMRQWLAHCNTHHECQPGSDVRMPFRLIDIRGQPGRYGRLSLDSLRIDCSIRRKDHRYAVLSHRWASTDLNVQSRLAKANHKRWQTHFSCKSLPKRFQEAILIARGLGLQYIWIDSLCIIQDDCEDTEREISNMEAVFSNAYITISATCAIGHHTGFLRRENPRTCHPIYIPFESGKQSRVYLCDPIDDFRQHVEESELSRRGWIFQERALSRRILHFTSTQLYWECGSDVRSEALSKFNNQHPSFFSDPDFPNSIYKHDKSFRIDLFQQTYEEFSSLEFTVDTDRAVAISGLESRLAKLYGSASYGLVHDPQDIGYLIRSLLWQRESQCLALVRLKYPPGRQIPSCSWMSVKGPISYLHVPLTRMDWLLVNALPFFDWFYSSAQKSNRGLATCLVCAGAFSQVDGDNIVLDRPTGSTALDFVVLGTEAANLPEGRERHYGLLVAATGGSDEIYERVGVAVVERDAQWAKSLMRRIDVA</sequence>
<dbReference type="VEuPathDB" id="FungiDB:JI435_068690"/>
<name>A0A7U2F729_PHANO</name>